<dbReference type="EMBL" id="VUOC01000002">
    <property type="protein sequence ID" value="KAA2243606.1"/>
    <property type="molecule type" value="Genomic_DNA"/>
</dbReference>
<gene>
    <name evidence="2" type="ORF">F0L74_14055</name>
</gene>
<comment type="caution">
    <text evidence="2">The sequence shown here is derived from an EMBL/GenBank/DDBJ whole genome shotgun (WGS) entry which is preliminary data.</text>
</comment>
<keyword evidence="3" id="KW-1185">Reference proteome</keyword>
<sequence>MIKKLYTAWVKFGELLGAVNSRIILGIVFCLVVVPVACCRRLARKDPLQLRQFKKGRGSVMQPRDHTFTREDLLHTF</sequence>
<dbReference type="InterPro" id="IPR045781">
    <property type="entry name" value="SxtJ"/>
</dbReference>
<feature type="transmembrane region" description="Helical" evidence="1">
    <location>
        <begin position="23"/>
        <end position="43"/>
    </location>
</feature>
<dbReference type="RefSeq" id="WP_149838481.1">
    <property type="nucleotide sequence ID" value="NZ_VUOC01000002.1"/>
</dbReference>
<reference evidence="2 3" key="2">
    <citation type="submission" date="2019-09" db="EMBL/GenBank/DDBJ databases">
        <authorList>
            <person name="Jin C."/>
        </authorList>
    </citation>
    <scope>NUCLEOTIDE SEQUENCE [LARGE SCALE GENOMIC DNA]</scope>
    <source>
        <strain evidence="2 3">BN140078</strain>
    </source>
</reference>
<dbReference type="AlphaFoldDB" id="A0A5B2VZC7"/>
<evidence type="ECO:0000313" key="2">
    <source>
        <dbReference type="EMBL" id="KAA2243606.1"/>
    </source>
</evidence>
<proteinExistence type="predicted"/>
<accession>A0A5B2VZC7</accession>
<keyword evidence="1" id="KW-0812">Transmembrane</keyword>
<dbReference type="Proteomes" id="UP000324611">
    <property type="component" value="Unassembled WGS sequence"/>
</dbReference>
<name>A0A5B2VZC7_9BACT</name>
<evidence type="ECO:0000256" key="1">
    <source>
        <dbReference type="SAM" id="Phobius"/>
    </source>
</evidence>
<reference evidence="2 3" key="1">
    <citation type="submission" date="2019-09" db="EMBL/GenBank/DDBJ databases">
        <title>Chitinophaga ginsengihumi sp. nov., isolated from soil of ginseng rhizosphere.</title>
        <authorList>
            <person name="Lee J."/>
        </authorList>
    </citation>
    <scope>NUCLEOTIDE SEQUENCE [LARGE SCALE GENOMIC DNA]</scope>
    <source>
        <strain evidence="2 3">BN140078</strain>
    </source>
</reference>
<protein>
    <submittedName>
        <fullName evidence="2">Uncharacterized protein</fullName>
    </submittedName>
</protein>
<dbReference type="Pfam" id="PF19588">
    <property type="entry name" value="SxtJ"/>
    <property type="match status" value="1"/>
</dbReference>
<keyword evidence="1" id="KW-0472">Membrane</keyword>
<keyword evidence="1" id="KW-1133">Transmembrane helix</keyword>
<organism evidence="2 3">
    <name type="scientific">Chitinophaga agrisoli</name>
    <dbReference type="NCBI Taxonomy" id="2607653"/>
    <lineage>
        <taxon>Bacteria</taxon>
        <taxon>Pseudomonadati</taxon>
        <taxon>Bacteroidota</taxon>
        <taxon>Chitinophagia</taxon>
        <taxon>Chitinophagales</taxon>
        <taxon>Chitinophagaceae</taxon>
        <taxon>Chitinophaga</taxon>
    </lineage>
</organism>
<evidence type="ECO:0000313" key="3">
    <source>
        <dbReference type="Proteomes" id="UP000324611"/>
    </source>
</evidence>